<dbReference type="NCBIfam" id="TIGR02521">
    <property type="entry name" value="type_IV_pilW"/>
    <property type="match status" value="1"/>
</dbReference>
<accession>F8H902</accession>
<dbReference type="InterPro" id="IPR013360">
    <property type="entry name" value="Pilus_4_PilW"/>
</dbReference>
<keyword evidence="2" id="KW-0732">Signal</keyword>
<dbReference type="SMART" id="SM00028">
    <property type="entry name" value="TPR"/>
    <property type="match status" value="4"/>
</dbReference>
<evidence type="ECO:0000313" key="3">
    <source>
        <dbReference type="EMBL" id="AEJ06360.1"/>
    </source>
</evidence>
<dbReference type="AlphaFoldDB" id="F8H902"/>
<dbReference type="EMBL" id="CP002881">
    <property type="protein sequence ID" value="AEJ06360.1"/>
    <property type="molecule type" value="Genomic_DNA"/>
</dbReference>
<feature type="chain" id="PRO_5010496542" evidence="2">
    <location>
        <begin position="19"/>
        <end position="254"/>
    </location>
</feature>
<reference key="2">
    <citation type="submission" date="2011-06" db="EMBL/GenBank/DDBJ databases">
        <title>Complete Genome Sequence of Pseudomonas stutzeri Strain CGMCC 1.1803.</title>
        <authorList>
            <person name="Yan Y."/>
            <person name="Chen M."/>
            <person name="Lu W."/>
            <person name="Zhang W."/>
            <person name="Ping S."/>
            <person name="Lin M."/>
        </authorList>
    </citation>
    <scope>NUCLEOTIDE SEQUENCE</scope>
    <source>
        <strain>ATCC 17588</strain>
    </source>
</reference>
<accession>A0A0H3YX42</accession>
<feature type="signal peptide" evidence="2">
    <location>
        <begin position="1"/>
        <end position="18"/>
    </location>
</feature>
<keyword evidence="1" id="KW-0802">TPR repeat</keyword>
<sequence length="254" mass="28870">MLMILRAALLLVLTGLLAGCVSSGTVDPLKTDEGRQQARDAYIQLGIGYLQQGAAARAKTPLRKALEIDPRSADAHAALALVFQTEMENDLADKHYREALSSRKDARILNNYGSFLFEQKRYPEAMERFSQAAEDNMYPERARVFQNLGMTALQLGKREEAESYFSRSLRLDGRQPRALLELAMMAYEDKQYVPAKRYYDSFSQMSDQTARSLLLGIRLANIHQDRDTAASLALQLRRLYPGTDEYKQYLSEQR</sequence>
<dbReference type="InterPro" id="IPR011990">
    <property type="entry name" value="TPR-like_helical_dom_sf"/>
</dbReference>
<dbReference type="KEGG" id="psz:PSTAB_3079"/>
<organism evidence="3 4">
    <name type="scientific">Stutzerimonas stutzeri (strain ATCC 17588 / DSM 5190 / CCUG 11256 / JCM 5965 / LMG 11199 / NBRC 14165 / NCIMB 11358 / Stanier 221)</name>
    <name type="common">Pseudomonas stutzeri</name>
    <dbReference type="NCBI Taxonomy" id="96563"/>
    <lineage>
        <taxon>Bacteria</taxon>
        <taxon>Pseudomonadati</taxon>
        <taxon>Pseudomonadota</taxon>
        <taxon>Gammaproteobacteria</taxon>
        <taxon>Pseudomonadales</taxon>
        <taxon>Pseudomonadaceae</taxon>
        <taxon>Stutzerimonas</taxon>
    </lineage>
</organism>
<name>F8H902_STUS2</name>
<dbReference type="PANTHER" id="PTHR12558:SF13">
    <property type="entry name" value="CELL DIVISION CYCLE PROTEIN 27 HOMOLOG"/>
    <property type="match status" value="1"/>
</dbReference>
<feature type="repeat" description="TPR" evidence="1">
    <location>
        <begin position="142"/>
        <end position="175"/>
    </location>
</feature>
<evidence type="ECO:0000256" key="1">
    <source>
        <dbReference type="PROSITE-ProRule" id="PRU00339"/>
    </source>
</evidence>
<evidence type="ECO:0000313" key="4">
    <source>
        <dbReference type="Proteomes" id="UP000008932"/>
    </source>
</evidence>
<dbReference type="PROSITE" id="PS51257">
    <property type="entry name" value="PROKAR_LIPOPROTEIN"/>
    <property type="match status" value="1"/>
</dbReference>
<dbReference type="Pfam" id="PF13424">
    <property type="entry name" value="TPR_12"/>
    <property type="match status" value="1"/>
</dbReference>
<evidence type="ECO:0000256" key="2">
    <source>
        <dbReference type="SAM" id="SignalP"/>
    </source>
</evidence>
<proteinExistence type="predicted"/>
<reference evidence="4" key="3">
    <citation type="submission" date="2011-06" db="EMBL/GenBank/DDBJ databases">
        <title>Complete genome sequence of Pseudomonas stutzeri strain CGMCC 1.1803.</title>
        <authorList>
            <person name="Yan Y."/>
            <person name="Chen M."/>
            <person name="Lu W."/>
            <person name="Zhang W."/>
            <person name="Ping S."/>
            <person name="Lin M."/>
        </authorList>
    </citation>
    <scope>NUCLEOTIDE SEQUENCE [LARGE SCALE GENOMIC DNA]</scope>
    <source>
        <strain evidence="4">ATCC 17588 / DSM 5190 / CCUG 11256 / JCM 5965 / LMG 11199 / NCIMB 11358 / Stanier 221</strain>
    </source>
</reference>
<protein>
    <submittedName>
        <fullName evidence="3">Type IV pilus biogenesis protein PilF</fullName>
    </submittedName>
</protein>
<dbReference type="Gene3D" id="1.25.40.10">
    <property type="entry name" value="Tetratricopeptide repeat domain"/>
    <property type="match status" value="1"/>
</dbReference>
<gene>
    <name evidence="3" type="primary">pilF</name>
    <name evidence="3" type="ordered locus">PSTAB_3079</name>
</gene>
<dbReference type="Proteomes" id="UP000008932">
    <property type="component" value="Chromosome"/>
</dbReference>
<dbReference type="HOGENOM" id="CLU_003728_7_1_6"/>
<dbReference type="PANTHER" id="PTHR12558">
    <property type="entry name" value="CELL DIVISION CYCLE 16,23,27"/>
    <property type="match status" value="1"/>
</dbReference>
<dbReference type="SUPFAM" id="SSF81901">
    <property type="entry name" value="HCP-like"/>
    <property type="match status" value="1"/>
</dbReference>
<feature type="repeat" description="TPR" evidence="1">
    <location>
        <begin position="39"/>
        <end position="72"/>
    </location>
</feature>
<dbReference type="PATRIC" id="fig|316.105.peg.3264"/>
<dbReference type="InterPro" id="IPR019734">
    <property type="entry name" value="TPR_rpt"/>
</dbReference>
<dbReference type="PROSITE" id="PS50005">
    <property type="entry name" value="TPR"/>
    <property type="match status" value="2"/>
</dbReference>
<reference evidence="3 4" key="1">
    <citation type="journal article" date="2011" name="J. Bacteriol.">
        <title>Complete Genome Sequence of the Type Strain Pseudomonas stutzeri CGMCC 1.1803.</title>
        <authorList>
            <person name="Chen M."/>
            <person name="Yan Y."/>
            <person name="Zhang W."/>
            <person name="Lu W."/>
            <person name="Wang J."/>
            <person name="Ping S."/>
            <person name="Lin M."/>
        </authorList>
    </citation>
    <scope>NUCLEOTIDE SEQUENCE [LARGE SCALE GENOMIC DNA]</scope>
    <source>
        <strain evidence="4">ATCC 17588 / DSM 5190 / CCUG 11256 / JCM 5965 / LMG 11199 / NCIMB 11358 / Stanier 221</strain>
    </source>
</reference>